<name>A0A1Y5Q0G3_9SPHN</name>
<organism evidence="1">
    <name type="scientific">uncultured Sphingopyxis sp</name>
    <dbReference type="NCBI Taxonomy" id="310581"/>
    <lineage>
        <taxon>Bacteria</taxon>
        <taxon>Pseudomonadati</taxon>
        <taxon>Pseudomonadota</taxon>
        <taxon>Alphaproteobacteria</taxon>
        <taxon>Sphingomonadales</taxon>
        <taxon>Sphingomonadaceae</taxon>
        <taxon>Sphingopyxis</taxon>
        <taxon>environmental samples</taxon>
    </lineage>
</organism>
<dbReference type="AlphaFoldDB" id="A0A1Y5Q0G3"/>
<dbReference type="KEGG" id="sphu:SPPYR_3281"/>
<sequence length="27" mass="2843">MTNVWDRPKLAVAPAKAGAAVGLRGHR</sequence>
<accession>A0A1Y5Q0G3</accession>
<reference evidence="1" key="1">
    <citation type="submission" date="2016-03" db="EMBL/GenBank/DDBJ databases">
        <authorList>
            <person name="Ploux O."/>
        </authorList>
    </citation>
    <scope>NUCLEOTIDE SEQUENCE</scope>
    <source>
        <strain evidence="1">UC10</strain>
    </source>
</reference>
<gene>
    <name evidence="1" type="ORF">SPPYR_3281</name>
</gene>
<proteinExistence type="predicted"/>
<protein>
    <submittedName>
        <fullName evidence="1">Uncharacterized protein</fullName>
    </submittedName>
</protein>
<evidence type="ECO:0000313" key="1">
    <source>
        <dbReference type="EMBL" id="SBV34396.1"/>
    </source>
</evidence>
<dbReference type="EMBL" id="LT598653">
    <property type="protein sequence ID" value="SBV34396.1"/>
    <property type="molecule type" value="Genomic_DNA"/>
</dbReference>